<dbReference type="InterPro" id="IPR011009">
    <property type="entry name" value="Kinase-like_dom_sf"/>
</dbReference>
<evidence type="ECO:0000259" key="1">
    <source>
        <dbReference type="Pfam" id="PF01636"/>
    </source>
</evidence>
<name>A0A4Q2RXT6_9ACTN</name>
<dbReference type="Proteomes" id="UP000294071">
    <property type="component" value="Unassembled WGS sequence"/>
</dbReference>
<reference evidence="2 3" key="1">
    <citation type="submission" date="2019-01" db="EMBL/GenBank/DDBJ databases">
        <title>Novel species of Nocardioides.</title>
        <authorList>
            <person name="Liu Q."/>
            <person name="Xin Y.-H."/>
        </authorList>
    </citation>
    <scope>NUCLEOTIDE SEQUENCE [LARGE SCALE GENOMIC DNA]</scope>
    <source>
        <strain evidence="2 3">CGMCC 4.6882</strain>
    </source>
</reference>
<evidence type="ECO:0000313" key="2">
    <source>
        <dbReference type="EMBL" id="RYB93596.1"/>
    </source>
</evidence>
<dbReference type="Gene3D" id="3.90.1200.10">
    <property type="match status" value="1"/>
</dbReference>
<protein>
    <submittedName>
        <fullName evidence="2">Aminoglycoside phosphotransferase family protein</fullName>
    </submittedName>
</protein>
<accession>A0A4Q2RXT6</accession>
<keyword evidence="3" id="KW-1185">Reference proteome</keyword>
<dbReference type="EMBL" id="SDWT01000001">
    <property type="protein sequence ID" value="RYB93596.1"/>
    <property type="molecule type" value="Genomic_DNA"/>
</dbReference>
<dbReference type="OrthoDB" id="4020008at2"/>
<evidence type="ECO:0000313" key="3">
    <source>
        <dbReference type="Proteomes" id="UP000294071"/>
    </source>
</evidence>
<keyword evidence="2" id="KW-0808">Transferase</keyword>
<organism evidence="2 3">
    <name type="scientific">Nocardioides oleivorans</name>
    <dbReference type="NCBI Taxonomy" id="273676"/>
    <lineage>
        <taxon>Bacteria</taxon>
        <taxon>Bacillati</taxon>
        <taxon>Actinomycetota</taxon>
        <taxon>Actinomycetes</taxon>
        <taxon>Propionibacteriales</taxon>
        <taxon>Nocardioidaceae</taxon>
        <taxon>Nocardioides</taxon>
    </lineage>
</organism>
<dbReference type="InterPro" id="IPR002575">
    <property type="entry name" value="Aminoglycoside_PTrfase"/>
</dbReference>
<dbReference type="AlphaFoldDB" id="A0A4Q2RXT6"/>
<dbReference type="RefSeq" id="WP_129398929.1">
    <property type="nucleotide sequence ID" value="NZ_SDWT01000001.1"/>
</dbReference>
<gene>
    <name evidence="2" type="ORF">EUA93_04015</name>
</gene>
<feature type="domain" description="Aminoglycoside phosphotransferase" evidence="1">
    <location>
        <begin position="25"/>
        <end position="264"/>
    </location>
</feature>
<sequence length="309" mass="32198">MRELEAEAVAAVERLGLESLGVLGAGIEGVVVAISDDTVAKVWSRRSHEDLVLLRGFYDAIDPPGPGPALPRIDDVLDAGGTSVTIERRLAGRPLWEADGSSPVLTTHDVDAMTEALGTLAAVPGSPALRSLPVLPGEPAFGPARPFELELADLVRRRTELCETSLAAALPEVDRVAAGTIAALHALTPAAPTLVHGDLIAANVLVADGRASAVLDFGFLSTAGDPAFDAAVAASVYDMWGPRAREVERRLDAAFTSSFGHDPARLATYRAAYALVTACCFGTDLSDGHFGWCVAMLGRGDVREAVGQA</sequence>
<dbReference type="SUPFAM" id="SSF56112">
    <property type="entry name" value="Protein kinase-like (PK-like)"/>
    <property type="match status" value="1"/>
</dbReference>
<dbReference type="GO" id="GO:0016740">
    <property type="term" value="F:transferase activity"/>
    <property type="evidence" value="ECO:0007669"/>
    <property type="project" value="UniProtKB-KW"/>
</dbReference>
<proteinExistence type="predicted"/>
<comment type="caution">
    <text evidence="2">The sequence shown here is derived from an EMBL/GenBank/DDBJ whole genome shotgun (WGS) entry which is preliminary data.</text>
</comment>
<dbReference type="Pfam" id="PF01636">
    <property type="entry name" value="APH"/>
    <property type="match status" value="1"/>
</dbReference>